<feature type="compositionally biased region" description="Polar residues" evidence="3">
    <location>
        <begin position="68"/>
        <end position="80"/>
    </location>
</feature>
<feature type="domain" description="Xylanolytic transcriptional activator regulatory" evidence="4">
    <location>
        <begin position="306"/>
        <end position="377"/>
    </location>
</feature>
<reference evidence="5 6" key="1">
    <citation type="submission" date="2015-01" db="EMBL/GenBank/DDBJ databases">
        <title>The Genome Sequence of Exophiala xenobiotica CBS118157.</title>
        <authorList>
            <consortium name="The Broad Institute Genomics Platform"/>
            <person name="Cuomo C."/>
            <person name="de Hoog S."/>
            <person name="Gorbushina A."/>
            <person name="Stielow B."/>
            <person name="Teixiera M."/>
            <person name="Abouelleil A."/>
            <person name="Chapman S.B."/>
            <person name="Priest M."/>
            <person name="Young S.K."/>
            <person name="Wortman J."/>
            <person name="Nusbaum C."/>
            <person name="Birren B."/>
        </authorList>
    </citation>
    <scope>NUCLEOTIDE SEQUENCE [LARGE SCALE GENOMIC DNA]</scope>
    <source>
        <strain evidence="5 6">CBS 118157</strain>
    </source>
</reference>
<dbReference type="STRING" id="348802.A0A0D2F9U0"/>
<sequence>MLRSILLQIRCDRKTPCSSCQSSRVTCRTTKRNPEKRQRIIISGRYEREIENVNHRLASLEKILQASVSAQGGPQASPQTHAGAVPSPRDSQPTEREPDFAGDSSFVAQSKDVTQAFERSLGLAHDTPSSAGDVSVAVATLRSFLNDKSASSDGAAAIPVHKPLQEAVHYPELANLELPPMQAVLKVLRLCKSHPFQFFYEYPAMDASRLSDLCQKIYFPTEDYTIATFVTVHVSLFLLFRQMQKDTAKELQLGPSEIEICVATCSKNAQTSMGSMRVYMEANFENIEALLLAAMMALELSRPSLAWALITTATRMVQDAGYHRLPPYSVAPEATKKRLLFWFIYAIDRSMALTLGRSPSLQDYDITTEWPKIPEELDGPFGRMYLGWISLGELQGQIYEQLYCARAQRQPPELRAQLAKSLASKLLEMKDYFEIDFEGQPFSEAFSENLSSSRICLASILTLIYRMIPPDPLPSGMPPHPLKFNDLAIQSAREAVTMHNNAWDTLKYRERNEWHLFVHWTMLWSPFIPYIVVFGNTIADRNAADLELLKAVVNALESVADMSPGVGKLYRACRIFYQIASMYLAQDGVDDEPVLQGPAYPPAASSMQVLPQYLVPAWLQASFSSSDAGMPELPLFQQDWNDMLDGWDLGTDGRDSRDNSTIFGQHLSGAPGTGAHRPLP</sequence>
<dbReference type="InterPro" id="IPR007219">
    <property type="entry name" value="XnlR_reg_dom"/>
</dbReference>
<dbReference type="GO" id="GO:0006351">
    <property type="term" value="P:DNA-templated transcription"/>
    <property type="evidence" value="ECO:0007669"/>
    <property type="project" value="InterPro"/>
</dbReference>
<evidence type="ECO:0000313" key="5">
    <source>
        <dbReference type="EMBL" id="KIW56789.1"/>
    </source>
</evidence>
<evidence type="ECO:0000256" key="1">
    <source>
        <dbReference type="ARBA" id="ARBA00023125"/>
    </source>
</evidence>
<dbReference type="AlphaFoldDB" id="A0A0D2F9U0"/>
<dbReference type="PANTHER" id="PTHR46910">
    <property type="entry name" value="TRANSCRIPTION FACTOR PDR1"/>
    <property type="match status" value="1"/>
</dbReference>
<dbReference type="InterPro" id="IPR050987">
    <property type="entry name" value="AtrR-like"/>
</dbReference>
<dbReference type="Gene3D" id="4.10.240.10">
    <property type="entry name" value="Zn(2)-C6 fungal-type DNA-binding domain"/>
    <property type="match status" value="1"/>
</dbReference>
<dbReference type="CDD" id="cd12148">
    <property type="entry name" value="fungal_TF_MHR"/>
    <property type="match status" value="1"/>
</dbReference>
<dbReference type="InterPro" id="IPR036864">
    <property type="entry name" value="Zn2-C6_fun-type_DNA-bd_sf"/>
</dbReference>
<dbReference type="PANTHER" id="PTHR46910:SF5">
    <property type="entry name" value="ZN(II)2CYS6 TRANSCRIPTION FACTOR (EUROFUNG)"/>
    <property type="match status" value="1"/>
</dbReference>
<proteinExistence type="predicted"/>
<gene>
    <name evidence="5" type="ORF">PV05_05418</name>
</gene>
<keyword evidence="1" id="KW-0238">DNA-binding</keyword>
<dbReference type="RefSeq" id="XP_013317373.1">
    <property type="nucleotide sequence ID" value="XM_013461919.1"/>
</dbReference>
<feature type="region of interest" description="Disordered" evidence="3">
    <location>
        <begin position="658"/>
        <end position="680"/>
    </location>
</feature>
<keyword evidence="2" id="KW-0539">Nucleus</keyword>
<dbReference type="HOGENOM" id="CLU_009377_3_1_1"/>
<keyword evidence="6" id="KW-1185">Reference proteome</keyword>
<dbReference type="SMART" id="SM00906">
    <property type="entry name" value="Fungal_trans"/>
    <property type="match status" value="1"/>
</dbReference>
<protein>
    <recommendedName>
        <fullName evidence="4">Xylanolytic transcriptional activator regulatory domain-containing protein</fullName>
    </recommendedName>
</protein>
<dbReference type="OrthoDB" id="103819at2759"/>
<evidence type="ECO:0000256" key="3">
    <source>
        <dbReference type="SAM" id="MobiDB-lite"/>
    </source>
</evidence>
<dbReference type="GO" id="GO:0008270">
    <property type="term" value="F:zinc ion binding"/>
    <property type="evidence" value="ECO:0007669"/>
    <property type="project" value="InterPro"/>
</dbReference>
<dbReference type="EMBL" id="KN847319">
    <property type="protein sequence ID" value="KIW56789.1"/>
    <property type="molecule type" value="Genomic_DNA"/>
</dbReference>
<evidence type="ECO:0000259" key="4">
    <source>
        <dbReference type="SMART" id="SM00906"/>
    </source>
</evidence>
<feature type="region of interest" description="Disordered" evidence="3">
    <location>
        <begin position="68"/>
        <end position="102"/>
    </location>
</feature>
<dbReference type="Proteomes" id="UP000054342">
    <property type="component" value="Unassembled WGS sequence"/>
</dbReference>
<organism evidence="5 6">
    <name type="scientific">Exophiala xenobiotica</name>
    <dbReference type="NCBI Taxonomy" id="348802"/>
    <lineage>
        <taxon>Eukaryota</taxon>
        <taxon>Fungi</taxon>
        <taxon>Dikarya</taxon>
        <taxon>Ascomycota</taxon>
        <taxon>Pezizomycotina</taxon>
        <taxon>Eurotiomycetes</taxon>
        <taxon>Chaetothyriomycetidae</taxon>
        <taxon>Chaetothyriales</taxon>
        <taxon>Herpotrichiellaceae</taxon>
        <taxon>Exophiala</taxon>
    </lineage>
</organism>
<dbReference type="GO" id="GO:0000981">
    <property type="term" value="F:DNA-binding transcription factor activity, RNA polymerase II-specific"/>
    <property type="evidence" value="ECO:0007669"/>
    <property type="project" value="InterPro"/>
</dbReference>
<dbReference type="GO" id="GO:0003677">
    <property type="term" value="F:DNA binding"/>
    <property type="evidence" value="ECO:0007669"/>
    <property type="project" value="UniProtKB-KW"/>
</dbReference>
<dbReference type="Pfam" id="PF04082">
    <property type="entry name" value="Fungal_trans"/>
    <property type="match status" value="1"/>
</dbReference>
<dbReference type="GeneID" id="25327326"/>
<name>A0A0D2F9U0_9EURO</name>
<accession>A0A0D2F9U0</accession>
<evidence type="ECO:0000256" key="2">
    <source>
        <dbReference type="ARBA" id="ARBA00023242"/>
    </source>
</evidence>
<evidence type="ECO:0000313" key="6">
    <source>
        <dbReference type="Proteomes" id="UP000054342"/>
    </source>
</evidence>